<evidence type="ECO:0000256" key="7">
    <source>
        <dbReference type="RuleBase" id="RU003346"/>
    </source>
</evidence>
<sequence length="495" mass="53309">MRLIIHIIALVTALGGLVFGFDSGIIATTFGHESFRITMYGPSQVNPSLTGAIVSLYNVGQSLGGLSVGYLADRFSRKYTISLAALISIIGAALQTGAVHVGMMIAGRLVAGVACGQMLAVVPIYIAEVAPAEHRGFLVGLQGMMVAIGFGLANWVGYAGSFAAGSATWRVPLAMQIPIPLILMVAVLFVPFSPRWLIKQDRIEEAKQVLFRLHGGSMTGNELVAQELVQIQEQLKREQQESGTGWGVALGAMFSRRYIRRTATAAFIVVQAQLSGAPVIQNYQNIFYAQVGFTGKTSLLISGVYGMMGVIGTAVYLAIVADKWPRARTLWSGSLLLAVNISICMALSAKFGSTSSEANMDGARASIAFIFIYSALFAMFFNAMIWVVPSELFPMFLRSKGLAFAVFMKSVVAIVLSQITPVALANISWRYYALFIATNTTAGGLYYFFLPETGGKTLEEIAELFGDTLATDHLGEIDLDAKNAALVDEVEDRRR</sequence>
<feature type="transmembrane region" description="Helical" evidence="8">
    <location>
        <begin position="431"/>
        <end position="450"/>
    </location>
</feature>
<keyword evidence="3 7" id="KW-0813">Transport</keyword>
<feature type="transmembrane region" description="Helical" evidence="8">
    <location>
        <begin position="401"/>
        <end position="419"/>
    </location>
</feature>
<proteinExistence type="inferred from homology"/>
<feature type="transmembrane region" description="Helical" evidence="8">
    <location>
        <begin position="51"/>
        <end position="72"/>
    </location>
</feature>
<gene>
    <name evidence="10" type="ORF">CDV36_003569</name>
</gene>
<dbReference type="PANTHER" id="PTHR48022:SF11">
    <property type="entry name" value="MONOSACCHARIDE TRANSPORTER (HXT8), PUTATIVE (AFU_ORTHOLOGUE AFUA_2G08120)-RELATED"/>
    <property type="match status" value="1"/>
</dbReference>
<dbReference type="SUPFAM" id="SSF103473">
    <property type="entry name" value="MFS general substrate transporter"/>
    <property type="match status" value="1"/>
</dbReference>
<evidence type="ECO:0000256" key="2">
    <source>
        <dbReference type="ARBA" id="ARBA00010992"/>
    </source>
</evidence>
<dbReference type="PROSITE" id="PS00217">
    <property type="entry name" value="SUGAR_TRANSPORT_2"/>
    <property type="match status" value="1"/>
</dbReference>
<evidence type="ECO:0000256" key="3">
    <source>
        <dbReference type="ARBA" id="ARBA00022448"/>
    </source>
</evidence>
<dbReference type="Pfam" id="PF00083">
    <property type="entry name" value="Sugar_tr"/>
    <property type="match status" value="1"/>
</dbReference>
<feature type="transmembrane region" description="Helical" evidence="8">
    <location>
        <begin position="79"/>
        <end position="99"/>
    </location>
</feature>
<accession>A0A3M2SGY7</accession>
<dbReference type="InterPro" id="IPR050360">
    <property type="entry name" value="MFS_Sugar_Transporters"/>
</dbReference>
<evidence type="ECO:0000259" key="9">
    <source>
        <dbReference type="PROSITE" id="PS50850"/>
    </source>
</evidence>
<dbReference type="OrthoDB" id="6612291at2759"/>
<dbReference type="AlphaFoldDB" id="A0A3M2SGY7"/>
<dbReference type="InterPro" id="IPR020846">
    <property type="entry name" value="MFS_dom"/>
</dbReference>
<evidence type="ECO:0000256" key="1">
    <source>
        <dbReference type="ARBA" id="ARBA00004141"/>
    </source>
</evidence>
<feature type="transmembrane region" description="Helical" evidence="8">
    <location>
        <begin position="177"/>
        <end position="198"/>
    </location>
</feature>
<protein>
    <recommendedName>
        <fullName evidence="9">Major facilitator superfamily (MFS) profile domain-containing protein</fullName>
    </recommendedName>
</protein>
<feature type="transmembrane region" description="Helical" evidence="8">
    <location>
        <begin position="138"/>
        <end position="157"/>
    </location>
</feature>
<comment type="similarity">
    <text evidence="2 7">Belongs to the major facilitator superfamily. Sugar transporter (TC 2.A.1.1) family.</text>
</comment>
<dbReference type="InterPro" id="IPR005828">
    <property type="entry name" value="MFS_sugar_transport-like"/>
</dbReference>
<dbReference type="Gene3D" id="1.20.1250.20">
    <property type="entry name" value="MFS general substrate transporter like domains"/>
    <property type="match status" value="1"/>
</dbReference>
<dbReference type="InterPro" id="IPR003663">
    <property type="entry name" value="Sugar/inositol_transpt"/>
</dbReference>
<comment type="subcellular location">
    <subcellularLocation>
        <location evidence="1">Membrane</location>
        <topology evidence="1">Multi-pass membrane protein</topology>
    </subcellularLocation>
</comment>
<reference evidence="10 11" key="1">
    <citation type="submission" date="2017-06" db="EMBL/GenBank/DDBJ databases">
        <title>Comparative genomic analysis of Ambrosia Fusariam Clade fungi.</title>
        <authorList>
            <person name="Stajich J.E."/>
            <person name="Carrillo J."/>
            <person name="Kijimoto T."/>
            <person name="Eskalen A."/>
            <person name="O'Donnell K."/>
            <person name="Kasson M."/>
        </authorList>
    </citation>
    <scope>NUCLEOTIDE SEQUENCE [LARGE SCALE GENOMIC DNA]</scope>
    <source>
        <strain evidence="10">UCR3666</strain>
    </source>
</reference>
<dbReference type="InterPro" id="IPR036259">
    <property type="entry name" value="MFS_trans_sf"/>
</dbReference>
<evidence type="ECO:0000256" key="8">
    <source>
        <dbReference type="SAM" id="Phobius"/>
    </source>
</evidence>
<dbReference type="EMBL" id="NKUJ01000042">
    <property type="protein sequence ID" value="RMJ16820.1"/>
    <property type="molecule type" value="Genomic_DNA"/>
</dbReference>
<dbReference type="PANTHER" id="PTHR48022">
    <property type="entry name" value="PLASTIDIC GLUCOSE TRANSPORTER 4"/>
    <property type="match status" value="1"/>
</dbReference>
<keyword evidence="11" id="KW-1185">Reference proteome</keyword>
<dbReference type="FunFam" id="1.20.1250.20:FF:000134">
    <property type="entry name" value="MFS sugar transporter protein"/>
    <property type="match status" value="1"/>
</dbReference>
<comment type="caution">
    <text evidence="10">The sequence shown here is derived from an EMBL/GenBank/DDBJ whole genome shotgun (WGS) entry which is preliminary data.</text>
</comment>
<feature type="transmembrane region" description="Helical" evidence="8">
    <location>
        <begin position="365"/>
        <end position="389"/>
    </location>
</feature>
<dbReference type="NCBIfam" id="TIGR00879">
    <property type="entry name" value="SP"/>
    <property type="match status" value="1"/>
</dbReference>
<keyword evidence="6 8" id="KW-0472">Membrane</keyword>
<evidence type="ECO:0000313" key="10">
    <source>
        <dbReference type="EMBL" id="RMJ16820.1"/>
    </source>
</evidence>
<dbReference type="GO" id="GO:0016020">
    <property type="term" value="C:membrane"/>
    <property type="evidence" value="ECO:0007669"/>
    <property type="project" value="UniProtKB-SubCell"/>
</dbReference>
<dbReference type="PROSITE" id="PS50850">
    <property type="entry name" value="MFS"/>
    <property type="match status" value="1"/>
</dbReference>
<dbReference type="GO" id="GO:0005351">
    <property type="term" value="F:carbohydrate:proton symporter activity"/>
    <property type="evidence" value="ECO:0007669"/>
    <property type="project" value="TreeGrafter"/>
</dbReference>
<dbReference type="Proteomes" id="UP000277212">
    <property type="component" value="Unassembled WGS sequence"/>
</dbReference>
<feature type="transmembrane region" description="Helical" evidence="8">
    <location>
        <begin position="333"/>
        <end position="353"/>
    </location>
</feature>
<name>A0A3M2SGY7_9HYPO</name>
<keyword evidence="4 8" id="KW-0812">Transmembrane</keyword>
<feature type="domain" description="Major facilitator superfamily (MFS) profile" evidence="9">
    <location>
        <begin position="8"/>
        <end position="454"/>
    </location>
</feature>
<evidence type="ECO:0000256" key="4">
    <source>
        <dbReference type="ARBA" id="ARBA00022692"/>
    </source>
</evidence>
<evidence type="ECO:0000256" key="5">
    <source>
        <dbReference type="ARBA" id="ARBA00022989"/>
    </source>
</evidence>
<feature type="transmembrane region" description="Helical" evidence="8">
    <location>
        <begin position="300"/>
        <end position="321"/>
    </location>
</feature>
<evidence type="ECO:0000313" key="11">
    <source>
        <dbReference type="Proteomes" id="UP000277212"/>
    </source>
</evidence>
<organism evidence="10 11">
    <name type="scientific">Fusarium kuroshium</name>
    <dbReference type="NCBI Taxonomy" id="2010991"/>
    <lineage>
        <taxon>Eukaryota</taxon>
        <taxon>Fungi</taxon>
        <taxon>Dikarya</taxon>
        <taxon>Ascomycota</taxon>
        <taxon>Pezizomycotina</taxon>
        <taxon>Sordariomycetes</taxon>
        <taxon>Hypocreomycetidae</taxon>
        <taxon>Hypocreales</taxon>
        <taxon>Nectriaceae</taxon>
        <taxon>Fusarium</taxon>
        <taxon>Fusarium solani species complex</taxon>
    </lineage>
</organism>
<evidence type="ECO:0000256" key="6">
    <source>
        <dbReference type="ARBA" id="ARBA00023136"/>
    </source>
</evidence>
<dbReference type="PRINTS" id="PR00171">
    <property type="entry name" value="SUGRTRNSPORT"/>
</dbReference>
<keyword evidence="5 8" id="KW-1133">Transmembrane helix</keyword>
<feature type="transmembrane region" description="Helical" evidence="8">
    <location>
        <begin position="105"/>
        <end position="126"/>
    </location>
</feature>
<dbReference type="InterPro" id="IPR005829">
    <property type="entry name" value="Sugar_transporter_CS"/>
</dbReference>